<evidence type="ECO:0000313" key="1">
    <source>
        <dbReference type="EMBL" id="TNN79579.1"/>
    </source>
</evidence>
<evidence type="ECO:0000313" key="2">
    <source>
        <dbReference type="Proteomes" id="UP000314294"/>
    </source>
</evidence>
<organism evidence="1 2">
    <name type="scientific">Liparis tanakae</name>
    <name type="common">Tanaka's snailfish</name>
    <dbReference type="NCBI Taxonomy" id="230148"/>
    <lineage>
        <taxon>Eukaryota</taxon>
        <taxon>Metazoa</taxon>
        <taxon>Chordata</taxon>
        <taxon>Craniata</taxon>
        <taxon>Vertebrata</taxon>
        <taxon>Euteleostomi</taxon>
        <taxon>Actinopterygii</taxon>
        <taxon>Neopterygii</taxon>
        <taxon>Teleostei</taxon>
        <taxon>Neoteleostei</taxon>
        <taxon>Acanthomorphata</taxon>
        <taxon>Eupercaria</taxon>
        <taxon>Perciformes</taxon>
        <taxon>Cottioidei</taxon>
        <taxon>Cottales</taxon>
        <taxon>Liparidae</taxon>
        <taxon>Liparis</taxon>
    </lineage>
</organism>
<protein>
    <submittedName>
        <fullName evidence="1">Uncharacterized protein</fullName>
    </submittedName>
</protein>
<sequence length="112" mass="13086">MCRETHGTRDKDFKIKQETMKEKPKTFGIHLLWLRVERPLKRHSNNNNVQQLKAIEFRAHWVASSTFVLRRSPPYCEAGKEVSIQTTEKNQPRRASCPVGMKRLPFVLAAVR</sequence>
<proteinExistence type="predicted"/>
<reference evidence="1 2" key="1">
    <citation type="submission" date="2019-03" db="EMBL/GenBank/DDBJ databases">
        <title>First draft genome of Liparis tanakae, snailfish: a comprehensive survey of snailfish specific genes.</title>
        <authorList>
            <person name="Kim W."/>
            <person name="Song I."/>
            <person name="Jeong J.-H."/>
            <person name="Kim D."/>
            <person name="Kim S."/>
            <person name="Ryu S."/>
            <person name="Song J.Y."/>
            <person name="Lee S.K."/>
        </authorList>
    </citation>
    <scope>NUCLEOTIDE SEQUENCE [LARGE SCALE GENOMIC DNA]</scope>
    <source>
        <tissue evidence="1">Muscle</tissue>
    </source>
</reference>
<dbReference type="AlphaFoldDB" id="A0A4Z2INH7"/>
<gene>
    <name evidence="1" type="ORF">EYF80_010161</name>
</gene>
<dbReference type="Proteomes" id="UP000314294">
    <property type="component" value="Unassembled WGS sequence"/>
</dbReference>
<name>A0A4Z2INH7_9TELE</name>
<dbReference type="EMBL" id="SRLO01000063">
    <property type="protein sequence ID" value="TNN79579.1"/>
    <property type="molecule type" value="Genomic_DNA"/>
</dbReference>
<accession>A0A4Z2INH7</accession>
<keyword evidence="2" id="KW-1185">Reference proteome</keyword>
<comment type="caution">
    <text evidence="1">The sequence shown here is derived from an EMBL/GenBank/DDBJ whole genome shotgun (WGS) entry which is preliminary data.</text>
</comment>